<dbReference type="NCBIfam" id="TIGR00758">
    <property type="entry name" value="UDG_fam4"/>
    <property type="match status" value="1"/>
</dbReference>
<keyword evidence="11" id="KW-0234">DNA repair</keyword>
<evidence type="ECO:0000256" key="4">
    <source>
        <dbReference type="ARBA" id="ARBA00019403"/>
    </source>
</evidence>
<evidence type="ECO:0000256" key="11">
    <source>
        <dbReference type="ARBA" id="ARBA00023204"/>
    </source>
</evidence>
<proteinExistence type="inferred from homology"/>
<accession>A0A917YJF5</accession>
<comment type="catalytic activity">
    <reaction evidence="1">
        <text>Hydrolyzes single-stranded DNA or mismatched double-stranded DNA and polynucleotides, releasing free uracil.</text>
        <dbReference type="EC" id="3.2.2.27"/>
    </reaction>
</comment>
<sequence length="273" mass="29822">MGIESDILSDWHASAAALQWLQELGALDPVGEMPVDRYALAEREAPATRPQAAPAQPVGRPPVPASEPPVAVKVDPVAVAEAAAARATTLDALREAMAAYPHCDLKKGARNTVFCDGNPRARVMVIGEAPGRDEDMEGRPFVGRAGQLLDRMFAAIGLGRTNPDAERALYITNVMPWRPPSNREPLPEEMAMMVPFLRRHVELVDPEVIVVMGNTPATAILRQRGITRLRGNWTQAWGKPVLPMLHPAYLLRNPVAKREAWADLLLLQSHLQG</sequence>
<dbReference type="RefSeq" id="WP_146286334.1">
    <property type="nucleotide sequence ID" value="NZ_BMLP01000002.1"/>
</dbReference>
<dbReference type="Proteomes" id="UP000598196">
    <property type="component" value="Unassembled WGS sequence"/>
</dbReference>
<feature type="compositionally biased region" description="Low complexity" evidence="12">
    <location>
        <begin position="47"/>
        <end position="58"/>
    </location>
</feature>
<feature type="region of interest" description="Disordered" evidence="12">
    <location>
        <begin position="43"/>
        <end position="65"/>
    </location>
</feature>
<dbReference type="GO" id="GO:0006281">
    <property type="term" value="P:DNA repair"/>
    <property type="evidence" value="ECO:0007669"/>
    <property type="project" value="UniProtKB-KW"/>
</dbReference>
<dbReference type="InterPro" id="IPR005273">
    <property type="entry name" value="Ura-DNA_glyco_family4"/>
</dbReference>
<keyword evidence="10" id="KW-0411">Iron-sulfur</keyword>
<dbReference type="GO" id="GO:0004844">
    <property type="term" value="F:uracil DNA N-glycosylase activity"/>
    <property type="evidence" value="ECO:0007669"/>
    <property type="project" value="UniProtKB-EC"/>
</dbReference>
<dbReference type="GO" id="GO:0046872">
    <property type="term" value="F:metal ion binding"/>
    <property type="evidence" value="ECO:0007669"/>
    <property type="project" value="UniProtKB-KW"/>
</dbReference>
<evidence type="ECO:0000256" key="1">
    <source>
        <dbReference type="ARBA" id="ARBA00001400"/>
    </source>
</evidence>
<protein>
    <recommendedName>
        <fullName evidence="4">Type-4 uracil-DNA glycosylase</fullName>
        <ecNumber evidence="3">3.2.2.27</ecNumber>
    </recommendedName>
</protein>
<keyword evidence="5" id="KW-0004">4Fe-4S</keyword>
<keyword evidence="9" id="KW-0408">Iron</keyword>
<reference evidence="14 15" key="1">
    <citation type="journal article" date="2014" name="Int. J. Syst. Evol. Microbiol.">
        <title>Complete genome sequence of Corynebacterium casei LMG S-19264T (=DSM 44701T), isolated from a smear-ripened cheese.</title>
        <authorList>
            <consortium name="US DOE Joint Genome Institute (JGI-PGF)"/>
            <person name="Walter F."/>
            <person name="Albersmeier A."/>
            <person name="Kalinowski J."/>
            <person name="Ruckert C."/>
        </authorList>
    </citation>
    <scope>NUCLEOTIDE SEQUENCE [LARGE SCALE GENOMIC DNA]</scope>
    <source>
        <strain evidence="14 15">CGMCC 1.7029</strain>
    </source>
</reference>
<comment type="caution">
    <text evidence="14">The sequence shown here is derived from an EMBL/GenBank/DDBJ whole genome shotgun (WGS) entry which is preliminary data.</text>
</comment>
<keyword evidence="6" id="KW-0479">Metal-binding</keyword>
<dbReference type="CDD" id="cd10030">
    <property type="entry name" value="UDG-F4_TTUDGA_SPO1dp_like"/>
    <property type="match status" value="1"/>
</dbReference>
<feature type="domain" description="Uracil-DNA glycosylase-like" evidence="13">
    <location>
        <begin position="114"/>
        <end position="265"/>
    </location>
</feature>
<evidence type="ECO:0000313" key="14">
    <source>
        <dbReference type="EMBL" id="GGO31942.1"/>
    </source>
</evidence>
<dbReference type="PANTHER" id="PTHR33693">
    <property type="entry name" value="TYPE-5 URACIL-DNA GLYCOSYLASE"/>
    <property type="match status" value="1"/>
</dbReference>
<dbReference type="InterPro" id="IPR036895">
    <property type="entry name" value="Uracil-DNA_glycosylase-like_sf"/>
</dbReference>
<evidence type="ECO:0000256" key="7">
    <source>
        <dbReference type="ARBA" id="ARBA00022763"/>
    </source>
</evidence>
<dbReference type="Pfam" id="PF03167">
    <property type="entry name" value="UDG"/>
    <property type="match status" value="1"/>
</dbReference>
<evidence type="ECO:0000256" key="8">
    <source>
        <dbReference type="ARBA" id="ARBA00022801"/>
    </source>
</evidence>
<dbReference type="EMBL" id="BMLP01000002">
    <property type="protein sequence ID" value="GGO31942.1"/>
    <property type="molecule type" value="Genomic_DNA"/>
</dbReference>
<gene>
    <name evidence="14" type="ORF">GCM10010991_18690</name>
</gene>
<evidence type="ECO:0000256" key="12">
    <source>
        <dbReference type="SAM" id="MobiDB-lite"/>
    </source>
</evidence>
<dbReference type="InterPro" id="IPR051536">
    <property type="entry name" value="UDG_Type-4/5"/>
</dbReference>
<comment type="similarity">
    <text evidence="2">Belongs to the uracil-DNA glycosylase (UDG) superfamily. Type 4 (UDGa) family.</text>
</comment>
<evidence type="ECO:0000256" key="3">
    <source>
        <dbReference type="ARBA" id="ARBA00012030"/>
    </source>
</evidence>
<keyword evidence="15" id="KW-1185">Reference proteome</keyword>
<evidence type="ECO:0000256" key="6">
    <source>
        <dbReference type="ARBA" id="ARBA00022723"/>
    </source>
</evidence>
<evidence type="ECO:0000256" key="5">
    <source>
        <dbReference type="ARBA" id="ARBA00022485"/>
    </source>
</evidence>
<evidence type="ECO:0000259" key="13">
    <source>
        <dbReference type="SMART" id="SM00986"/>
    </source>
</evidence>
<keyword evidence="7" id="KW-0227">DNA damage</keyword>
<dbReference type="AlphaFoldDB" id="A0A917YJF5"/>
<evidence type="ECO:0000256" key="10">
    <source>
        <dbReference type="ARBA" id="ARBA00023014"/>
    </source>
</evidence>
<dbReference type="Gene3D" id="3.40.470.10">
    <property type="entry name" value="Uracil-DNA glycosylase-like domain"/>
    <property type="match status" value="1"/>
</dbReference>
<evidence type="ECO:0000256" key="9">
    <source>
        <dbReference type="ARBA" id="ARBA00023004"/>
    </source>
</evidence>
<dbReference type="PANTHER" id="PTHR33693:SF1">
    <property type="entry name" value="TYPE-4 URACIL-DNA GLYCOSYLASE"/>
    <property type="match status" value="1"/>
</dbReference>
<evidence type="ECO:0000313" key="15">
    <source>
        <dbReference type="Proteomes" id="UP000598196"/>
    </source>
</evidence>
<keyword evidence="8" id="KW-0378">Hydrolase</keyword>
<dbReference type="GO" id="GO:0051539">
    <property type="term" value="F:4 iron, 4 sulfur cluster binding"/>
    <property type="evidence" value="ECO:0007669"/>
    <property type="project" value="UniProtKB-KW"/>
</dbReference>
<name>A0A917YJF5_9RHOB</name>
<evidence type="ECO:0000256" key="2">
    <source>
        <dbReference type="ARBA" id="ARBA00006521"/>
    </source>
</evidence>
<dbReference type="SMART" id="SM00986">
    <property type="entry name" value="UDG"/>
    <property type="match status" value="1"/>
</dbReference>
<dbReference type="EC" id="3.2.2.27" evidence="3"/>
<dbReference type="InterPro" id="IPR005122">
    <property type="entry name" value="Uracil-DNA_glycosylase-like"/>
</dbReference>
<organism evidence="14 15">
    <name type="scientific">Gemmobacter aquaticus</name>
    <dbReference type="NCBI Taxonomy" id="490185"/>
    <lineage>
        <taxon>Bacteria</taxon>
        <taxon>Pseudomonadati</taxon>
        <taxon>Pseudomonadota</taxon>
        <taxon>Alphaproteobacteria</taxon>
        <taxon>Rhodobacterales</taxon>
        <taxon>Paracoccaceae</taxon>
        <taxon>Gemmobacter</taxon>
    </lineage>
</organism>
<dbReference type="SUPFAM" id="SSF52141">
    <property type="entry name" value="Uracil-DNA glycosylase-like"/>
    <property type="match status" value="1"/>
</dbReference>
<dbReference type="SMART" id="SM00987">
    <property type="entry name" value="UreE_C"/>
    <property type="match status" value="1"/>
</dbReference>
<dbReference type="OrthoDB" id="5290748at2"/>